<dbReference type="OrthoDB" id="7614815at2759"/>
<dbReference type="Proteomes" id="UP000053105">
    <property type="component" value="Unassembled WGS sequence"/>
</dbReference>
<accession>A0A0M8ZR55</accession>
<protein>
    <submittedName>
        <fullName evidence="2">Uncharacterized protein</fullName>
    </submittedName>
</protein>
<gene>
    <name evidence="2" type="ORF">WN51_04293</name>
</gene>
<dbReference type="EMBL" id="KQ435896">
    <property type="protein sequence ID" value="KOX69257.1"/>
    <property type="molecule type" value="Genomic_DNA"/>
</dbReference>
<evidence type="ECO:0000313" key="3">
    <source>
        <dbReference type="Proteomes" id="UP000053105"/>
    </source>
</evidence>
<sequence length="412" mass="46047">MKEEPQGNETIESVERAGNKAFLLRAKTGEKEEEKEEEEDEEKGVKGEEEGKEKKREERMIRVAVLGRVGFDRVGLRGVEGYPGGGSWVIGRWRADVTVAASSAAWANRDAYSSQDTATEAAAVDAATTHQRATTGRHLVVDHNHDRDHDQRDRSTTIHLPTTPYHPVTIAADTNNNHDHHRNFEHHAAQRHDHWNNDRTLLLRLEEVAKKETRRVFTVRKKERKRKARKRGEKVDNPGVCDACNVGLTRLGRMPDSNLVGLTNVQIKYFAVDEPRLADFRLADFRPLNFDGITDNTVEKFQGEIEIDRGSAPKAAPTGDIVLRTGKGTKTVSPPAISSRRETCLDEVRLQARTALIEPIGISLMLFQVESWSLNSSLGPVLSPRDGSRCTLSSRQAVVEEQFARCEPTGIA</sequence>
<organism evidence="2 3">
    <name type="scientific">Melipona quadrifasciata</name>
    <dbReference type="NCBI Taxonomy" id="166423"/>
    <lineage>
        <taxon>Eukaryota</taxon>
        <taxon>Metazoa</taxon>
        <taxon>Ecdysozoa</taxon>
        <taxon>Arthropoda</taxon>
        <taxon>Hexapoda</taxon>
        <taxon>Insecta</taxon>
        <taxon>Pterygota</taxon>
        <taxon>Neoptera</taxon>
        <taxon>Endopterygota</taxon>
        <taxon>Hymenoptera</taxon>
        <taxon>Apocrita</taxon>
        <taxon>Aculeata</taxon>
        <taxon>Apoidea</taxon>
        <taxon>Anthophila</taxon>
        <taxon>Apidae</taxon>
        <taxon>Melipona</taxon>
    </lineage>
</organism>
<dbReference type="STRING" id="166423.A0A0M8ZR55"/>
<reference evidence="2 3" key="1">
    <citation type="submission" date="2015-07" db="EMBL/GenBank/DDBJ databases">
        <title>The genome of Melipona quadrifasciata.</title>
        <authorList>
            <person name="Pan H."/>
            <person name="Kapheim K."/>
        </authorList>
    </citation>
    <scope>NUCLEOTIDE SEQUENCE [LARGE SCALE GENOMIC DNA]</scope>
    <source>
        <strain evidence="2">0111107301</strain>
        <tissue evidence="2">Whole body</tissue>
    </source>
</reference>
<evidence type="ECO:0000256" key="1">
    <source>
        <dbReference type="SAM" id="MobiDB-lite"/>
    </source>
</evidence>
<feature type="compositionally biased region" description="Basic and acidic residues" evidence="1">
    <location>
        <begin position="43"/>
        <end position="56"/>
    </location>
</feature>
<keyword evidence="3" id="KW-1185">Reference proteome</keyword>
<feature type="compositionally biased region" description="Acidic residues" evidence="1">
    <location>
        <begin position="33"/>
        <end position="42"/>
    </location>
</feature>
<feature type="region of interest" description="Disordered" evidence="1">
    <location>
        <begin position="1"/>
        <end position="56"/>
    </location>
</feature>
<proteinExistence type="predicted"/>
<name>A0A0M8ZR55_9HYME</name>
<evidence type="ECO:0000313" key="2">
    <source>
        <dbReference type="EMBL" id="KOX69257.1"/>
    </source>
</evidence>
<dbReference type="AlphaFoldDB" id="A0A0M8ZR55"/>